<evidence type="ECO:0000313" key="1">
    <source>
        <dbReference type="EMBL" id="EAU89073.2"/>
    </source>
</evidence>
<proteinExistence type="predicted"/>
<reference evidence="1 2" key="1">
    <citation type="journal article" date="2010" name="Proc. Natl. Acad. Sci. U.S.A.">
        <title>Insights into evolution of multicellular fungi from the assembled chromosomes of the mushroom Coprinopsis cinerea (Coprinus cinereus).</title>
        <authorList>
            <person name="Stajich J.E."/>
            <person name="Wilke S.K."/>
            <person name="Ahren D."/>
            <person name="Au C.H."/>
            <person name="Birren B.W."/>
            <person name="Borodovsky M."/>
            <person name="Burns C."/>
            <person name="Canback B."/>
            <person name="Casselton L.A."/>
            <person name="Cheng C.K."/>
            <person name="Deng J."/>
            <person name="Dietrich F.S."/>
            <person name="Fargo D.C."/>
            <person name="Farman M.L."/>
            <person name="Gathman A.C."/>
            <person name="Goldberg J."/>
            <person name="Guigo R."/>
            <person name="Hoegger P.J."/>
            <person name="Hooker J.B."/>
            <person name="Huggins A."/>
            <person name="James T.Y."/>
            <person name="Kamada T."/>
            <person name="Kilaru S."/>
            <person name="Kodira C."/>
            <person name="Kues U."/>
            <person name="Kupfer D."/>
            <person name="Kwan H.S."/>
            <person name="Lomsadze A."/>
            <person name="Li W."/>
            <person name="Lilly W.W."/>
            <person name="Ma L.J."/>
            <person name="Mackey A.J."/>
            <person name="Manning G."/>
            <person name="Martin F."/>
            <person name="Muraguchi H."/>
            <person name="Natvig D.O."/>
            <person name="Palmerini H."/>
            <person name="Ramesh M.A."/>
            <person name="Rehmeyer C.J."/>
            <person name="Roe B.A."/>
            <person name="Shenoy N."/>
            <person name="Stanke M."/>
            <person name="Ter-Hovhannisyan V."/>
            <person name="Tunlid A."/>
            <person name="Velagapudi R."/>
            <person name="Vision T.J."/>
            <person name="Zeng Q."/>
            <person name="Zolan M.E."/>
            <person name="Pukkila P.J."/>
        </authorList>
    </citation>
    <scope>NUCLEOTIDE SEQUENCE [LARGE SCALE GENOMIC DNA]</scope>
    <source>
        <strain evidence="2">Okayama-7 / 130 / ATCC MYA-4618 / FGSC 9003</strain>
    </source>
</reference>
<dbReference type="Proteomes" id="UP000001861">
    <property type="component" value="Unassembled WGS sequence"/>
</dbReference>
<dbReference type="AlphaFoldDB" id="A8NDD6"/>
<dbReference type="EMBL" id="AACS02000009">
    <property type="protein sequence ID" value="EAU89073.2"/>
    <property type="molecule type" value="Genomic_DNA"/>
</dbReference>
<organism evidence="1 2">
    <name type="scientific">Coprinopsis cinerea (strain Okayama-7 / 130 / ATCC MYA-4618 / FGSC 9003)</name>
    <name type="common">Inky cap fungus</name>
    <name type="synonym">Hormographiella aspergillata</name>
    <dbReference type="NCBI Taxonomy" id="240176"/>
    <lineage>
        <taxon>Eukaryota</taxon>
        <taxon>Fungi</taxon>
        <taxon>Dikarya</taxon>
        <taxon>Basidiomycota</taxon>
        <taxon>Agaricomycotina</taxon>
        <taxon>Agaricomycetes</taxon>
        <taxon>Agaricomycetidae</taxon>
        <taxon>Agaricales</taxon>
        <taxon>Agaricineae</taxon>
        <taxon>Psathyrellaceae</taxon>
        <taxon>Coprinopsis</taxon>
    </lineage>
</organism>
<evidence type="ECO:0000313" key="2">
    <source>
        <dbReference type="Proteomes" id="UP000001861"/>
    </source>
</evidence>
<dbReference type="RefSeq" id="XP_001832749.2">
    <property type="nucleotide sequence ID" value="XM_001832697.2"/>
</dbReference>
<dbReference type="InParanoid" id="A8NDD6"/>
<accession>A8NDD6</accession>
<comment type="caution">
    <text evidence="1">The sequence shown here is derived from an EMBL/GenBank/DDBJ whole genome shotgun (WGS) entry which is preliminary data.</text>
</comment>
<dbReference type="KEGG" id="cci:CC1G_15225"/>
<dbReference type="HOGENOM" id="CLU_1777341_0_0_1"/>
<keyword evidence="2" id="KW-1185">Reference proteome</keyword>
<dbReference type="GeneID" id="6009239"/>
<sequence>MLGTIASGNHEGRRILMFDIPYPRPQKWSCNPQIKEWLNKCYGKGLTTQQFKVLWVHDNFLAPQRTDAFFRYLFPNPNPPKAVSLTSGWPRIYKGSQHNRDMEITIDFHKTQFMKYGLGTLVNEGWNIMSYNPYTSFRAWQVIEFL</sequence>
<dbReference type="VEuPathDB" id="FungiDB:CC1G_15225"/>
<name>A8NDD6_COPC7</name>
<gene>
    <name evidence="1" type="ORF">CC1G_15225</name>
</gene>
<protein>
    <submittedName>
        <fullName evidence="1">Uncharacterized protein</fullName>
    </submittedName>
</protein>